<dbReference type="SUPFAM" id="SSF56784">
    <property type="entry name" value="HAD-like"/>
    <property type="match status" value="1"/>
</dbReference>
<comment type="subcellular location">
    <subcellularLocation>
        <location evidence="1">Nucleus</location>
    </subcellularLocation>
</comment>
<keyword evidence="2" id="KW-0479">Metal-binding</keyword>
<name>A0A6V7PTN1_ANACO</name>
<dbReference type="PANTHER" id="PTHR12083">
    <property type="entry name" value="BIFUNCTIONAL POLYNUCLEOTIDE PHOSPHATASE/KINASE"/>
    <property type="match status" value="1"/>
</dbReference>
<dbReference type="FunFam" id="3.40.50.1000:FF:000198">
    <property type="entry name" value="Bifunctional polynucleotide phosphatase/kinase"/>
    <property type="match status" value="1"/>
</dbReference>
<dbReference type="Gene3D" id="3.40.50.1000">
    <property type="entry name" value="HAD superfamily/HAD-like"/>
    <property type="match status" value="1"/>
</dbReference>
<evidence type="ECO:0000256" key="5">
    <source>
        <dbReference type="ARBA" id="ARBA00023242"/>
    </source>
</evidence>
<dbReference type="InterPro" id="IPR006549">
    <property type="entry name" value="HAD-SF_hydro_IIIA"/>
</dbReference>
<dbReference type="EMBL" id="LR862152">
    <property type="protein sequence ID" value="CAD1834105.1"/>
    <property type="molecule type" value="Genomic_DNA"/>
</dbReference>
<proteinExistence type="predicted"/>
<dbReference type="GO" id="GO:0003690">
    <property type="term" value="F:double-stranded DNA binding"/>
    <property type="evidence" value="ECO:0007669"/>
    <property type="project" value="TreeGrafter"/>
</dbReference>
<dbReference type="GO" id="GO:0008270">
    <property type="term" value="F:zinc ion binding"/>
    <property type="evidence" value="ECO:0007669"/>
    <property type="project" value="UniProtKB-KW"/>
</dbReference>
<dbReference type="NCBIfam" id="TIGR01664">
    <property type="entry name" value="DNA-3'-Pase"/>
    <property type="match status" value="1"/>
</dbReference>
<keyword evidence="5" id="KW-0539">Nucleus</keyword>
<organism evidence="7">
    <name type="scientific">Ananas comosus var. bracteatus</name>
    <name type="common">red pineapple</name>
    <dbReference type="NCBI Taxonomy" id="296719"/>
    <lineage>
        <taxon>Eukaryota</taxon>
        <taxon>Viridiplantae</taxon>
        <taxon>Streptophyta</taxon>
        <taxon>Embryophyta</taxon>
        <taxon>Tracheophyta</taxon>
        <taxon>Spermatophyta</taxon>
        <taxon>Magnoliopsida</taxon>
        <taxon>Liliopsida</taxon>
        <taxon>Poales</taxon>
        <taxon>Bromeliaceae</taxon>
        <taxon>Bromelioideae</taxon>
        <taxon>Ananas</taxon>
    </lineage>
</organism>
<dbReference type="NCBIfam" id="TIGR01662">
    <property type="entry name" value="HAD-SF-IIIA"/>
    <property type="match status" value="1"/>
</dbReference>
<dbReference type="InterPro" id="IPR036957">
    <property type="entry name" value="Znf_PARP_sf"/>
</dbReference>
<dbReference type="GO" id="GO:0046403">
    <property type="term" value="F:polynucleotide 3'-phosphatase activity"/>
    <property type="evidence" value="ECO:0007669"/>
    <property type="project" value="TreeGrafter"/>
</dbReference>
<dbReference type="AlphaFoldDB" id="A0A6V7PTN1"/>
<feature type="domain" description="PARP-type" evidence="6">
    <location>
        <begin position="63"/>
        <end position="137"/>
    </location>
</feature>
<evidence type="ECO:0000313" key="7">
    <source>
        <dbReference type="EMBL" id="CAD1834105.1"/>
    </source>
</evidence>
<dbReference type="Pfam" id="PF00645">
    <property type="entry name" value="zf-PARP"/>
    <property type="match status" value="1"/>
</dbReference>
<sequence length="437" mass="48676">MQWRALVPVQLNPSARRVPVHAHSLPYLSLISRNPSFPNLFFLSASARLAPLSPRPPMAPPKFSVEYAKSGRSSCKSCGKAIAAGAVRLGSPDPRWIDALKWYHLDCFPTKSHAFATVEAITGFSSLKKSDQEALRKLEAGAIADETSKVRKRDSIVADESEELSPSKGKVHRVDRAESKDLKGKGTEEAKVSFQAYLRSQFDISCVEPLFLLLPCCLEVADFWRSQKKWLGLVFSASEIKDKYKEAILSPNWKAFKTVIFREREEGLLDSAKIAAFDFDGCLANTSVKRHGADAWSLLYPSIPEKLQGLYESGFKLVIFTNESNIERWKNKRQQAVDSKIGRLDSFIKCVNVPMQVFIACGLGESKNQACDPFRKPKPGMWRLMEEHFNSGIGIDLEQSFYVGDAAGRANDHSDADIKFAEVQGVTYLSLTITISS</sequence>
<keyword evidence="3" id="KW-0863">Zinc-finger</keyword>
<dbReference type="SMART" id="SM01336">
    <property type="entry name" value="zf-PARP"/>
    <property type="match status" value="1"/>
</dbReference>
<accession>A0A6V7PTN1</accession>
<keyword evidence="4" id="KW-0862">Zinc</keyword>
<dbReference type="InterPro" id="IPR006551">
    <property type="entry name" value="Polynucleotide_phosphatase"/>
</dbReference>
<dbReference type="InterPro" id="IPR001510">
    <property type="entry name" value="Znf_PARP"/>
</dbReference>
<dbReference type="PROSITE" id="PS50064">
    <property type="entry name" value="ZF_PARP_2"/>
    <property type="match status" value="1"/>
</dbReference>
<evidence type="ECO:0000259" key="6">
    <source>
        <dbReference type="PROSITE" id="PS50064"/>
    </source>
</evidence>
<dbReference type="GO" id="GO:0046404">
    <property type="term" value="F:ATP-dependent polydeoxyribonucleotide 5'-hydroxyl-kinase activity"/>
    <property type="evidence" value="ECO:0007669"/>
    <property type="project" value="TreeGrafter"/>
</dbReference>
<evidence type="ECO:0000256" key="4">
    <source>
        <dbReference type="ARBA" id="ARBA00022833"/>
    </source>
</evidence>
<dbReference type="Pfam" id="PF08645">
    <property type="entry name" value="PNK3P"/>
    <property type="match status" value="1"/>
</dbReference>
<dbReference type="PANTHER" id="PTHR12083:SF9">
    <property type="entry name" value="BIFUNCTIONAL POLYNUCLEOTIDE PHOSPHATASE_KINASE"/>
    <property type="match status" value="1"/>
</dbReference>
<dbReference type="InterPro" id="IPR013954">
    <property type="entry name" value="PNK3P"/>
</dbReference>
<dbReference type="InterPro" id="IPR023214">
    <property type="entry name" value="HAD_sf"/>
</dbReference>
<evidence type="ECO:0000256" key="3">
    <source>
        <dbReference type="ARBA" id="ARBA00022771"/>
    </source>
</evidence>
<dbReference type="GO" id="GO:0006281">
    <property type="term" value="P:DNA repair"/>
    <property type="evidence" value="ECO:0007669"/>
    <property type="project" value="TreeGrafter"/>
</dbReference>
<protein>
    <recommendedName>
        <fullName evidence="6">PARP-type domain-containing protein</fullName>
    </recommendedName>
</protein>
<dbReference type="InterPro" id="IPR036412">
    <property type="entry name" value="HAD-like_sf"/>
</dbReference>
<gene>
    <name evidence="7" type="ORF">CB5_LOCUS17316</name>
</gene>
<dbReference type="SUPFAM" id="SSF57716">
    <property type="entry name" value="Glucocorticoid receptor-like (DNA-binding domain)"/>
    <property type="match status" value="1"/>
</dbReference>
<evidence type="ECO:0000256" key="1">
    <source>
        <dbReference type="ARBA" id="ARBA00004123"/>
    </source>
</evidence>
<dbReference type="GO" id="GO:0005634">
    <property type="term" value="C:nucleus"/>
    <property type="evidence" value="ECO:0007669"/>
    <property type="project" value="UniProtKB-SubCell"/>
</dbReference>
<reference evidence="7" key="1">
    <citation type="submission" date="2020-07" db="EMBL/GenBank/DDBJ databases">
        <authorList>
            <person name="Lin J."/>
        </authorList>
    </citation>
    <scope>NUCLEOTIDE SEQUENCE</scope>
</reference>
<dbReference type="Gene3D" id="3.30.1740.10">
    <property type="entry name" value="Zinc finger, PARP-type"/>
    <property type="match status" value="1"/>
</dbReference>
<evidence type="ECO:0000256" key="2">
    <source>
        <dbReference type="ARBA" id="ARBA00022723"/>
    </source>
</evidence>